<keyword evidence="6 8" id="KW-0472">Membrane</keyword>
<feature type="transmembrane region" description="Helical" evidence="8">
    <location>
        <begin position="495"/>
        <end position="516"/>
    </location>
</feature>
<evidence type="ECO:0000256" key="2">
    <source>
        <dbReference type="ARBA" id="ARBA00022475"/>
    </source>
</evidence>
<dbReference type="GO" id="GO:0016746">
    <property type="term" value="F:acyltransferase activity"/>
    <property type="evidence" value="ECO:0007669"/>
    <property type="project" value="UniProtKB-KW"/>
</dbReference>
<evidence type="ECO:0000256" key="4">
    <source>
        <dbReference type="ARBA" id="ARBA00022692"/>
    </source>
</evidence>
<comment type="pathway">
    <text evidence="8">Protein modification; lipoprotein biosynthesis (N-acyl transfer).</text>
</comment>
<comment type="subcellular location">
    <subcellularLocation>
        <location evidence="1 8">Cell membrane</location>
        <topology evidence="1 8">Multi-pass membrane protein</topology>
    </subcellularLocation>
</comment>
<dbReference type="PANTHER" id="PTHR38686:SF1">
    <property type="entry name" value="APOLIPOPROTEIN N-ACYLTRANSFERASE"/>
    <property type="match status" value="1"/>
</dbReference>
<comment type="function">
    <text evidence="8">Catalyzes the phospholipid dependent N-acylation of the N-terminal cysteine of apolipoprotein, the last step in lipoprotein maturation.</text>
</comment>
<dbReference type="EC" id="2.3.1.269" evidence="8"/>
<keyword evidence="5 8" id="KW-1133">Transmembrane helix</keyword>
<dbReference type="CDD" id="cd07571">
    <property type="entry name" value="ALP_N-acyl_transferase"/>
    <property type="match status" value="1"/>
</dbReference>
<evidence type="ECO:0000256" key="5">
    <source>
        <dbReference type="ARBA" id="ARBA00022989"/>
    </source>
</evidence>
<dbReference type="NCBIfam" id="TIGR00546">
    <property type="entry name" value="lnt"/>
    <property type="match status" value="1"/>
</dbReference>
<feature type="transmembrane region" description="Helical" evidence="8">
    <location>
        <begin position="160"/>
        <end position="186"/>
    </location>
</feature>
<dbReference type="InterPro" id="IPR036526">
    <property type="entry name" value="C-N_Hydrolase_sf"/>
</dbReference>
<dbReference type="PANTHER" id="PTHR38686">
    <property type="entry name" value="APOLIPOPROTEIN N-ACYLTRANSFERASE"/>
    <property type="match status" value="1"/>
</dbReference>
<keyword evidence="3 8" id="KW-0808">Transferase</keyword>
<dbReference type="HAMAP" id="MF_01148">
    <property type="entry name" value="Lnt"/>
    <property type="match status" value="1"/>
</dbReference>
<dbReference type="EMBL" id="JBHSGF010000004">
    <property type="protein sequence ID" value="MFC4555115.1"/>
    <property type="molecule type" value="Genomic_DNA"/>
</dbReference>
<feature type="transmembrane region" description="Helical" evidence="8">
    <location>
        <begin position="85"/>
        <end position="108"/>
    </location>
</feature>
<proteinExistence type="inferred from homology"/>
<gene>
    <name evidence="8 10" type="primary">lnt</name>
    <name evidence="10" type="ORF">ACFO3F_07625</name>
</gene>
<evidence type="ECO:0000256" key="3">
    <source>
        <dbReference type="ARBA" id="ARBA00022679"/>
    </source>
</evidence>
<comment type="similarity">
    <text evidence="8">Belongs to the CN hydrolase family. Apolipoprotein N-acyltransferase subfamily.</text>
</comment>
<evidence type="ECO:0000256" key="7">
    <source>
        <dbReference type="ARBA" id="ARBA00023315"/>
    </source>
</evidence>
<protein>
    <recommendedName>
        <fullName evidence="8">Apolipoprotein N-acyltransferase</fullName>
        <shortName evidence="8">ALP N-acyltransferase</shortName>
        <ecNumber evidence="8">2.3.1.269</ecNumber>
    </recommendedName>
</protein>
<evidence type="ECO:0000313" key="11">
    <source>
        <dbReference type="Proteomes" id="UP001595955"/>
    </source>
</evidence>
<name>A0ABV9D8P5_9MICO</name>
<reference evidence="11" key="1">
    <citation type="journal article" date="2019" name="Int. J. Syst. Evol. Microbiol.">
        <title>The Global Catalogue of Microorganisms (GCM) 10K type strain sequencing project: providing services to taxonomists for standard genome sequencing and annotation.</title>
        <authorList>
            <consortium name="The Broad Institute Genomics Platform"/>
            <consortium name="The Broad Institute Genome Sequencing Center for Infectious Disease"/>
            <person name="Wu L."/>
            <person name="Ma J."/>
        </authorList>
    </citation>
    <scope>NUCLEOTIDE SEQUENCE [LARGE SCALE GENOMIC DNA]</scope>
    <source>
        <strain evidence="11">JCM 3369</strain>
    </source>
</reference>
<dbReference type="InterPro" id="IPR003010">
    <property type="entry name" value="C-N_Hydrolase"/>
</dbReference>
<dbReference type="InterPro" id="IPR004563">
    <property type="entry name" value="Apolipo_AcylTrfase"/>
</dbReference>
<evidence type="ECO:0000256" key="8">
    <source>
        <dbReference type="HAMAP-Rule" id="MF_01148"/>
    </source>
</evidence>
<feature type="transmembrane region" description="Helical" evidence="8">
    <location>
        <begin position="60"/>
        <end position="79"/>
    </location>
</feature>
<feature type="domain" description="CN hydrolase" evidence="9">
    <location>
        <begin position="225"/>
        <end position="480"/>
    </location>
</feature>
<feature type="transmembrane region" description="Helical" evidence="8">
    <location>
        <begin position="198"/>
        <end position="216"/>
    </location>
</feature>
<dbReference type="Gene3D" id="3.60.110.10">
    <property type="entry name" value="Carbon-nitrogen hydrolase"/>
    <property type="match status" value="1"/>
</dbReference>
<dbReference type="InterPro" id="IPR045378">
    <property type="entry name" value="LNT_N"/>
</dbReference>
<evidence type="ECO:0000313" key="10">
    <source>
        <dbReference type="EMBL" id="MFC4555115.1"/>
    </source>
</evidence>
<feature type="transmembrane region" description="Helical" evidence="8">
    <location>
        <begin position="37"/>
        <end position="53"/>
    </location>
</feature>
<dbReference type="RefSeq" id="WP_122824102.1">
    <property type="nucleotide sequence ID" value="NZ_CP033325.1"/>
</dbReference>
<dbReference type="PROSITE" id="PS50263">
    <property type="entry name" value="CN_HYDROLASE"/>
    <property type="match status" value="1"/>
</dbReference>
<feature type="transmembrane region" description="Helical" evidence="8">
    <location>
        <begin position="12"/>
        <end position="31"/>
    </location>
</feature>
<feature type="transmembrane region" description="Helical" evidence="8">
    <location>
        <begin position="120"/>
        <end position="140"/>
    </location>
</feature>
<keyword evidence="11" id="KW-1185">Reference proteome</keyword>
<keyword evidence="4 8" id="KW-0812">Transmembrane</keyword>
<comment type="caution">
    <text evidence="10">The sequence shown here is derived from an EMBL/GenBank/DDBJ whole genome shotgun (WGS) entry which is preliminary data.</text>
</comment>
<dbReference type="Pfam" id="PF00795">
    <property type="entry name" value="CN_hydrolase"/>
    <property type="match status" value="1"/>
</dbReference>
<comment type="catalytic activity">
    <reaction evidence="8">
        <text>N-terminal S-1,2-diacyl-sn-glyceryl-L-cysteinyl-[lipoprotein] + a glycerophospholipid = N-acyl-S-1,2-diacyl-sn-glyceryl-L-cysteinyl-[lipoprotein] + a 2-acyl-sn-glycero-3-phospholipid + H(+)</text>
        <dbReference type="Rhea" id="RHEA:48228"/>
        <dbReference type="Rhea" id="RHEA-COMP:14681"/>
        <dbReference type="Rhea" id="RHEA-COMP:14684"/>
        <dbReference type="ChEBI" id="CHEBI:15378"/>
        <dbReference type="ChEBI" id="CHEBI:136912"/>
        <dbReference type="ChEBI" id="CHEBI:140656"/>
        <dbReference type="ChEBI" id="CHEBI:140657"/>
        <dbReference type="ChEBI" id="CHEBI:140660"/>
        <dbReference type="EC" id="2.3.1.269"/>
    </reaction>
</comment>
<sequence>MPPTPEPRDGAPPGVVGLLLALAGGLVTEAAFPSRSVWALAPLGVALLLLALRGAGSARALLFGTAWGAAFFFPHLWWAEEAAGAVPWVALAGAESLFVGGFALAWVWARRAPLVRTRRWAAVVAVAALWVAVEQLRSAVPFGGFPWGILAFSQTEGPLLRLAALGGSPLVSGTVVVLGALVAIALVHLRDLRVGRGAGALVVAALLVGVSALVPLPTRAEAGTLRVGAVQGNVPGPGLDAFAVRRDVLERHVEGTLALLDEVAPGELDLVVWPENAADIDPRVDVEAARLVEEAAQAVDAPILVGTIRYENDLRYNDVVLWEPGVGAVEVYTKQHPAPFGEYIPMREFASNFTDAVDLVTTDMAAGEETGAIPLTSERLDRVVQLAVAICFEVAYDSLVRDAVLAGGEVLVVPTNNASFGYTQESTQQLAMSVLRAVEHGRATLQISTVGVSGMIAPNGVITDTGGLFTAEQFVVDVPLRTSLTLADRLGPGPAIVAGVVAVLTVLGGVASTVSARRARQGRSSR</sequence>
<evidence type="ECO:0000256" key="1">
    <source>
        <dbReference type="ARBA" id="ARBA00004651"/>
    </source>
</evidence>
<keyword evidence="2 8" id="KW-1003">Cell membrane</keyword>
<dbReference type="Pfam" id="PF20154">
    <property type="entry name" value="LNT_N"/>
    <property type="match status" value="1"/>
</dbReference>
<evidence type="ECO:0000256" key="6">
    <source>
        <dbReference type="ARBA" id="ARBA00023136"/>
    </source>
</evidence>
<keyword evidence="7 8" id="KW-0012">Acyltransferase</keyword>
<dbReference type="SUPFAM" id="SSF56317">
    <property type="entry name" value="Carbon-nitrogen hydrolase"/>
    <property type="match status" value="1"/>
</dbReference>
<dbReference type="Proteomes" id="UP001595955">
    <property type="component" value="Unassembled WGS sequence"/>
</dbReference>
<accession>A0ABV9D8P5</accession>
<organism evidence="10 11">
    <name type="scientific">Georgenia faecalis</name>
    <dbReference type="NCBI Taxonomy" id="2483799"/>
    <lineage>
        <taxon>Bacteria</taxon>
        <taxon>Bacillati</taxon>
        <taxon>Actinomycetota</taxon>
        <taxon>Actinomycetes</taxon>
        <taxon>Micrococcales</taxon>
        <taxon>Bogoriellaceae</taxon>
        <taxon>Georgenia</taxon>
    </lineage>
</organism>
<evidence type="ECO:0000259" key="9">
    <source>
        <dbReference type="PROSITE" id="PS50263"/>
    </source>
</evidence>